<dbReference type="Pfam" id="PF08448">
    <property type="entry name" value="PAS_4"/>
    <property type="match status" value="1"/>
</dbReference>
<dbReference type="InterPro" id="IPR003594">
    <property type="entry name" value="HATPase_dom"/>
</dbReference>
<feature type="domain" description="PAC" evidence="10">
    <location>
        <begin position="227"/>
        <end position="286"/>
    </location>
</feature>
<evidence type="ECO:0000259" key="8">
    <source>
        <dbReference type="PROSITE" id="PS50109"/>
    </source>
</evidence>
<dbReference type="SMART" id="SM00387">
    <property type="entry name" value="HATPase_c"/>
    <property type="match status" value="1"/>
</dbReference>
<dbReference type="Pfam" id="PF02518">
    <property type="entry name" value="HATPase_c"/>
    <property type="match status" value="1"/>
</dbReference>
<dbReference type="InterPro" id="IPR035965">
    <property type="entry name" value="PAS-like_dom_sf"/>
</dbReference>
<feature type="region of interest" description="Disordered" evidence="7">
    <location>
        <begin position="411"/>
        <end position="455"/>
    </location>
</feature>
<dbReference type="EC" id="2.7.13.3" evidence="2"/>
<dbReference type="InterPro" id="IPR000700">
    <property type="entry name" value="PAS-assoc_C"/>
</dbReference>
<keyword evidence="11" id="KW-0547">Nucleotide-binding</keyword>
<dbReference type="GO" id="GO:0005524">
    <property type="term" value="F:ATP binding"/>
    <property type="evidence" value="ECO:0007669"/>
    <property type="project" value="UniProtKB-KW"/>
</dbReference>
<accession>A0AAP3E1I7</accession>
<dbReference type="InterPro" id="IPR003661">
    <property type="entry name" value="HisK_dim/P_dom"/>
</dbReference>
<dbReference type="InterPro" id="IPR013656">
    <property type="entry name" value="PAS_4"/>
</dbReference>
<dbReference type="Gene3D" id="3.40.50.2300">
    <property type="match status" value="1"/>
</dbReference>
<dbReference type="SUPFAM" id="SSF52172">
    <property type="entry name" value="CheY-like"/>
    <property type="match status" value="1"/>
</dbReference>
<dbReference type="InterPro" id="IPR036097">
    <property type="entry name" value="HisK_dim/P_sf"/>
</dbReference>
<keyword evidence="4" id="KW-0418">Kinase</keyword>
<dbReference type="InterPro" id="IPR000014">
    <property type="entry name" value="PAS"/>
</dbReference>
<name>A0AAP3E1I7_9EURY</name>
<dbReference type="InterPro" id="IPR005467">
    <property type="entry name" value="His_kinase_dom"/>
</dbReference>
<dbReference type="PANTHER" id="PTHR43711:SF1">
    <property type="entry name" value="HISTIDINE KINASE 1"/>
    <property type="match status" value="1"/>
</dbReference>
<dbReference type="RefSeq" id="WP_338002818.1">
    <property type="nucleotide sequence ID" value="NZ_JAOPKA010000003.1"/>
</dbReference>
<dbReference type="CDD" id="cd00156">
    <property type="entry name" value="REC"/>
    <property type="match status" value="1"/>
</dbReference>
<feature type="modified residue" description="4-aspartylphosphate" evidence="6">
    <location>
        <position position="60"/>
    </location>
</feature>
<dbReference type="SUPFAM" id="SSF47384">
    <property type="entry name" value="Homodimeric domain of signal transducing histidine kinase"/>
    <property type="match status" value="1"/>
</dbReference>
<sequence>MPKPIHVLIAVGAGEGRGTDQQATDVNTLENWEDCTVTVVDDLERAIEEIANGVDCLVVDHDPPAIDGLEVTAAVRDRVSGLPVVLWPTAGSESLASAAFAAGVDDYLPRTADSQATALVNRVRSVVASSTRIAPSESDSIVADSPGMLASLLDTIPRWVSIFFKDRQGRHVAVNEHRLDRLSETPHIETPDEQVLHSREDILGKTDFDLYPTEHAIWTRRDEQRIMRTETPVVNQKEHVEDPIGRDTYMSVTKAPWYDTEGSVCGIVGIAVDISDRVHRELELERQNERLDRFAGAVSHDLRNPLTVACGSLLLAMEELDPDDETEAYSRLEDVEYSLDRIDELVDDMLVLARQGKTADRPEPTSLYTVAEEAWRTVDADGGQLVCEEGLTVVADPERLRTALENLFRNSVEHGSTGSEHEPRSDDAVEHGPTNSSSDESRVGVDEPSATETETVTVTVGPLDDHGFYVADDGPGIPADEREVVFDHGYSTAETGTGFGLAIVEEIANAHGWSIEVTESIDGGARFEWTGVAVVDAEPQN</sequence>
<dbReference type="InterPro" id="IPR050736">
    <property type="entry name" value="Sensor_HK_Regulatory"/>
</dbReference>
<evidence type="ECO:0000256" key="6">
    <source>
        <dbReference type="PROSITE-ProRule" id="PRU00169"/>
    </source>
</evidence>
<dbReference type="Pfam" id="PF00512">
    <property type="entry name" value="HisKA"/>
    <property type="match status" value="1"/>
</dbReference>
<dbReference type="CDD" id="cd00082">
    <property type="entry name" value="HisKA"/>
    <property type="match status" value="1"/>
</dbReference>
<dbReference type="AlphaFoldDB" id="A0AAP3E1I7"/>
<evidence type="ECO:0000313" key="11">
    <source>
        <dbReference type="EMBL" id="MCU4740977.1"/>
    </source>
</evidence>
<dbReference type="InterPro" id="IPR011006">
    <property type="entry name" value="CheY-like_superfamily"/>
</dbReference>
<keyword evidence="3" id="KW-0808">Transferase</keyword>
<dbReference type="SUPFAM" id="SSF55785">
    <property type="entry name" value="PYP-like sensor domain (PAS domain)"/>
    <property type="match status" value="1"/>
</dbReference>
<protein>
    <recommendedName>
        <fullName evidence="2">histidine kinase</fullName>
        <ecNumber evidence="2">2.7.13.3</ecNumber>
    </recommendedName>
</protein>
<dbReference type="EMBL" id="JAOPKA010000003">
    <property type="protein sequence ID" value="MCU4740977.1"/>
    <property type="molecule type" value="Genomic_DNA"/>
</dbReference>
<evidence type="ECO:0000256" key="4">
    <source>
        <dbReference type="ARBA" id="ARBA00022777"/>
    </source>
</evidence>
<gene>
    <name evidence="11" type="ORF">OB960_06125</name>
</gene>
<evidence type="ECO:0000256" key="1">
    <source>
        <dbReference type="ARBA" id="ARBA00000085"/>
    </source>
</evidence>
<dbReference type="Gene3D" id="3.30.450.20">
    <property type="entry name" value="PAS domain"/>
    <property type="match status" value="1"/>
</dbReference>
<organism evidence="11 12">
    <name type="scientific">Natronoglomus mannanivorans</name>
    <dbReference type="NCBI Taxonomy" id="2979990"/>
    <lineage>
        <taxon>Archaea</taxon>
        <taxon>Methanobacteriati</taxon>
        <taxon>Methanobacteriota</taxon>
        <taxon>Stenosarchaea group</taxon>
        <taxon>Halobacteria</taxon>
        <taxon>Halobacteriales</taxon>
        <taxon>Natrialbaceae</taxon>
        <taxon>Natronoglomus</taxon>
    </lineage>
</organism>
<dbReference type="Gene3D" id="1.10.287.130">
    <property type="match status" value="1"/>
</dbReference>
<dbReference type="InterPro" id="IPR001789">
    <property type="entry name" value="Sig_transdc_resp-reg_receiver"/>
</dbReference>
<dbReference type="NCBIfam" id="TIGR00229">
    <property type="entry name" value="sensory_box"/>
    <property type="match status" value="1"/>
</dbReference>
<evidence type="ECO:0000256" key="7">
    <source>
        <dbReference type="SAM" id="MobiDB-lite"/>
    </source>
</evidence>
<dbReference type="GO" id="GO:0000155">
    <property type="term" value="F:phosphorelay sensor kinase activity"/>
    <property type="evidence" value="ECO:0007669"/>
    <property type="project" value="InterPro"/>
</dbReference>
<feature type="domain" description="Histidine kinase" evidence="8">
    <location>
        <begin position="297"/>
        <end position="527"/>
    </location>
</feature>
<dbReference type="PANTHER" id="PTHR43711">
    <property type="entry name" value="TWO-COMPONENT HISTIDINE KINASE"/>
    <property type="match status" value="1"/>
</dbReference>
<evidence type="ECO:0000256" key="3">
    <source>
        <dbReference type="ARBA" id="ARBA00022679"/>
    </source>
</evidence>
<reference evidence="11" key="1">
    <citation type="submission" date="2022-09" db="EMBL/GenBank/DDBJ databases">
        <title>Enrichment on poylsaccharides allowed isolation of novel metabolic and taxonomic groups of Haloarchaea.</title>
        <authorList>
            <person name="Sorokin D.Y."/>
            <person name="Elcheninov A.G."/>
            <person name="Khizhniak T.V."/>
            <person name="Kolganova T.V."/>
            <person name="Kublanov I.V."/>
        </authorList>
    </citation>
    <scope>NUCLEOTIDE SEQUENCE</scope>
    <source>
        <strain evidence="11">AArc-xg1-1</strain>
    </source>
</reference>
<dbReference type="SMART" id="SM00388">
    <property type="entry name" value="HisKA"/>
    <property type="match status" value="1"/>
</dbReference>
<comment type="catalytic activity">
    <reaction evidence="1">
        <text>ATP + protein L-histidine = ADP + protein N-phospho-L-histidine.</text>
        <dbReference type="EC" id="2.7.13.3"/>
    </reaction>
</comment>
<feature type="compositionally biased region" description="Basic and acidic residues" evidence="7">
    <location>
        <begin position="419"/>
        <end position="430"/>
    </location>
</feature>
<keyword evidence="6" id="KW-0597">Phosphoprotein</keyword>
<keyword evidence="11" id="KW-0067">ATP-binding</keyword>
<feature type="domain" description="Response regulatory" evidence="9">
    <location>
        <begin position="9"/>
        <end position="125"/>
    </location>
</feature>
<dbReference type="Pfam" id="PF00072">
    <property type="entry name" value="Response_reg"/>
    <property type="match status" value="1"/>
</dbReference>
<comment type="caution">
    <text evidence="11">The sequence shown here is derived from an EMBL/GenBank/DDBJ whole genome shotgun (WGS) entry which is preliminary data.</text>
</comment>
<evidence type="ECO:0000313" key="12">
    <source>
        <dbReference type="Proteomes" id="UP001321018"/>
    </source>
</evidence>
<keyword evidence="5" id="KW-0902">Two-component regulatory system</keyword>
<dbReference type="PROSITE" id="PS50110">
    <property type="entry name" value="RESPONSE_REGULATORY"/>
    <property type="match status" value="1"/>
</dbReference>
<dbReference type="Gene3D" id="3.30.565.10">
    <property type="entry name" value="Histidine kinase-like ATPase, C-terminal domain"/>
    <property type="match status" value="1"/>
</dbReference>
<dbReference type="PROSITE" id="PS50113">
    <property type="entry name" value="PAC"/>
    <property type="match status" value="1"/>
</dbReference>
<evidence type="ECO:0000256" key="5">
    <source>
        <dbReference type="ARBA" id="ARBA00023012"/>
    </source>
</evidence>
<dbReference type="Proteomes" id="UP001321018">
    <property type="component" value="Unassembled WGS sequence"/>
</dbReference>
<dbReference type="InterPro" id="IPR036890">
    <property type="entry name" value="HATPase_C_sf"/>
</dbReference>
<proteinExistence type="predicted"/>
<dbReference type="PROSITE" id="PS50109">
    <property type="entry name" value="HIS_KIN"/>
    <property type="match status" value="1"/>
</dbReference>
<dbReference type="SUPFAM" id="SSF55874">
    <property type="entry name" value="ATPase domain of HSP90 chaperone/DNA topoisomerase II/histidine kinase"/>
    <property type="match status" value="1"/>
</dbReference>
<evidence type="ECO:0000259" key="9">
    <source>
        <dbReference type="PROSITE" id="PS50110"/>
    </source>
</evidence>
<dbReference type="CDD" id="cd00075">
    <property type="entry name" value="HATPase"/>
    <property type="match status" value="1"/>
</dbReference>
<evidence type="ECO:0000256" key="2">
    <source>
        <dbReference type="ARBA" id="ARBA00012438"/>
    </source>
</evidence>
<evidence type="ECO:0000259" key="10">
    <source>
        <dbReference type="PROSITE" id="PS50113"/>
    </source>
</evidence>